<feature type="transmembrane region" description="Helical" evidence="7">
    <location>
        <begin position="84"/>
        <end position="106"/>
    </location>
</feature>
<dbReference type="InterPro" id="IPR035906">
    <property type="entry name" value="MetI-like_sf"/>
</dbReference>
<name>A0A2P9AG76_9HYPH</name>
<evidence type="ECO:0000256" key="5">
    <source>
        <dbReference type="ARBA" id="ARBA00022989"/>
    </source>
</evidence>
<evidence type="ECO:0000256" key="3">
    <source>
        <dbReference type="ARBA" id="ARBA00022475"/>
    </source>
</evidence>
<evidence type="ECO:0000256" key="2">
    <source>
        <dbReference type="ARBA" id="ARBA00022448"/>
    </source>
</evidence>
<sequence>MTDIRLNLPLERPFTAAIPVRSWVGIGILAVLALLVCAAPLLTSFGEGQIISDESFAFPANAGWLGTDHLGRDLWSRLLYGGRFTLLIALVTTVITFLAGAGIGFFSGLAGGLVDDIIGRTVDAVLSIPSIILALLVINALGTSIPTVVGIVALIEACRVFRLARALALQIGALDYVDAARARGESLLWLAVREVLPNATGMLAAEFGLRFTYIILFISALSFIGLGVQPPTADWGVMVRENSQGLLYGSPAALLPAAAIAVVTISINLIIDGFVERDQGNRTPEMLP</sequence>
<evidence type="ECO:0000256" key="6">
    <source>
        <dbReference type="ARBA" id="ARBA00023136"/>
    </source>
</evidence>
<evidence type="ECO:0000313" key="9">
    <source>
        <dbReference type="EMBL" id="SJM30143.1"/>
    </source>
</evidence>
<feature type="transmembrane region" description="Helical" evidence="7">
    <location>
        <begin position="20"/>
        <end position="42"/>
    </location>
</feature>
<comment type="similarity">
    <text evidence="7">Belongs to the binding-protein-dependent transport system permease family.</text>
</comment>
<evidence type="ECO:0000256" key="4">
    <source>
        <dbReference type="ARBA" id="ARBA00022692"/>
    </source>
</evidence>
<dbReference type="PANTHER" id="PTHR43386:SF25">
    <property type="entry name" value="PEPTIDE ABC TRANSPORTER PERMEASE PROTEIN"/>
    <property type="match status" value="1"/>
</dbReference>
<dbReference type="RefSeq" id="WP_123147667.1">
    <property type="nucleotide sequence ID" value="NZ_FUIG01000019.1"/>
</dbReference>
<dbReference type="AlphaFoldDB" id="A0A2P9AG76"/>
<comment type="subcellular location">
    <subcellularLocation>
        <location evidence="1 7">Cell membrane</location>
        <topology evidence="1 7">Multi-pass membrane protein</topology>
    </subcellularLocation>
</comment>
<dbReference type="InterPro" id="IPR000515">
    <property type="entry name" value="MetI-like"/>
</dbReference>
<dbReference type="Pfam" id="PF00528">
    <property type="entry name" value="BPD_transp_1"/>
    <property type="match status" value="1"/>
</dbReference>
<dbReference type="CDD" id="cd06261">
    <property type="entry name" value="TM_PBP2"/>
    <property type="match status" value="1"/>
</dbReference>
<evidence type="ECO:0000313" key="10">
    <source>
        <dbReference type="Proteomes" id="UP000245698"/>
    </source>
</evidence>
<feature type="transmembrane region" description="Helical" evidence="7">
    <location>
        <begin position="248"/>
        <end position="271"/>
    </location>
</feature>
<accession>A0A2P9AG76</accession>
<feature type="domain" description="ABC transmembrane type-1" evidence="8">
    <location>
        <begin position="82"/>
        <end position="271"/>
    </location>
</feature>
<gene>
    <name evidence="9" type="ORF">BQ8482_130042</name>
</gene>
<evidence type="ECO:0000259" key="8">
    <source>
        <dbReference type="PROSITE" id="PS50928"/>
    </source>
</evidence>
<dbReference type="GO" id="GO:0055085">
    <property type="term" value="P:transmembrane transport"/>
    <property type="evidence" value="ECO:0007669"/>
    <property type="project" value="InterPro"/>
</dbReference>
<keyword evidence="6 7" id="KW-0472">Membrane</keyword>
<evidence type="ECO:0000256" key="1">
    <source>
        <dbReference type="ARBA" id="ARBA00004651"/>
    </source>
</evidence>
<dbReference type="EMBL" id="FUIG01000019">
    <property type="protein sequence ID" value="SJM30143.1"/>
    <property type="molecule type" value="Genomic_DNA"/>
</dbReference>
<keyword evidence="10" id="KW-1185">Reference proteome</keyword>
<dbReference type="PANTHER" id="PTHR43386">
    <property type="entry name" value="OLIGOPEPTIDE TRANSPORT SYSTEM PERMEASE PROTEIN APPC"/>
    <property type="match status" value="1"/>
</dbReference>
<protein>
    <submittedName>
        <fullName evidence="9">Binding-protein-dependent transport systems inner membrane component</fullName>
    </submittedName>
</protein>
<organism evidence="9 10">
    <name type="scientific">Mesorhizobium delmotii</name>
    <dbReference type="NCBI Taxonomy" id="1631247"/>
    <lineage>
        <taxon>Bacteria</taxon>
        <taxon>Pseudomonadati</taxon>
        <taxon>Pseudomonadota</taxon>
        <taxon>Alphaproteobacteria</taxon>
        <taxon>Hyphomicrobiales</taxon>
        <taxon>Phyllobacteriaceae</taxon>
        <taxon>Mesorhizobium</taxon>
    </lineage>
</organism>
<feature type="transmembrane region" description="Helical" evidence="7">
    <location>
        <begin position="126"/>
        <end position="155"/>
    </location>
</feature>
<dbReference type="Gene3D" id="1.10.3720.10">
    <property type="entry name" value="MetI-like"/>
    <property type="match status" value="1"/>
</dbReference>
<dbReference type="InterPro" id="IPR050366">
    <property type="entry name" value="BP-dependent_transpt_permease"/>
</dbReference>
<dbReference type="GO" id="GO:0005886">
    <property type="term" value="C:plasma membrane"/>
    <property type="evidence" value="ECO:0007669"/>
    <property type="project" value="UniProtKB-SubCell"/>
</dbReference>
<dbReference type="Proteomes" id="UP000245698">
    <property type="component" value="Unassembled WGS sequence"/>
</dbReference>
<dbReference type="SUPFAM" id="SSF161098">
    <property type="entry name" value="MetI-like"/>
    <property type="match status" value="1"/>
</dbReference>
<proteinExistence type="inferred from homology"/>
<dbReference type="PROSITE" id="PS50928">
    <property type="entry name" value="ABC_TM1"/>
    <property type="match status" value="1"/>
</dbReference>
<keyword evidence="5 7" id="KW-1133">Transmembrane helix</keyword>
<keyword evidence="4 7" id="KW-0812">Transmembrane</keyword>
<keyword evidence="2 7" id="KW-0813">Transport</keyword>
<feature type="transmembrane region" description="Helical" evidence="7">
    <location>
        <begin position="211"/>
        <end position="228"/>
    </location>
</feature>
<evidence type="ECO:0000256" key="7">
    <source>
        <dbReference type="RuleBase" id="RU363032"/>
    </source>
</evidence>
<keyword evidence="3" id="KW-1003">Cell membrane</keyword>
<reference evidence="10" key="1">
    <citation type="submission" date="2016-12" db="EMBL/GenBank/DDBJ databases">
        <authorList>
            <person name="Brunel B."/>
        </authorList>
    </citation>
    <scope>NUCLEOTIDE SEQUENCE [LARGE SCALE GENOMIC DNA]</scope>
</reference>